<dbReference type="Gene3D" id="6.20.50.160">
    <property type="match status" value="1"/>
</dbReference>
<gene>
    <name evidence="1" type="ORF">DPMN_022710</name>
</gene>
<evidence type="ECO:0000313" key="2">
    <source>
        <dbReference type="Proteomes" id="UP000828390"/>
    </source>
</evidence>
<reference evidence="1" key="2">
    <citation type="submission" date="2020-11" db="EMBL/GenBank/DDBJ databases">
        <authorList>
            <person name="McCartney M.A."/>
            <person name="Auch B."/>
            <person name="Kono T."/>
            <person name="Mallez S."/>
            <person name="Becker A."/>
            <person name="Gohl D.M."/>
            <person name="Silverstein K.A.T."/>
            <person name="Koren S."/>
            <person name="Bechman K.B."/>
            <person name="Herman A."/>
            <person name="Abrahante J.E."/>
            <person name="Garbe J."/>
        </authorList>
    </citation>
    <scope>NUCLEOTIDE SEQUENCE</scope>
    <source>
        <strain evidence="1">Duluth1</strain>
        <tissue evidence="1">Whole animal</tissue>
    </source>
</reference>
<reference evidence="1" key="1">
    <citation type="journal article" date="2019" name="bioRxiv">
        <title>The Genome of the Zebra Mussel, Dreissena polymorpha: A Resource for Invasive Species Research.</title>
        <authorList>
            <person name="McCartney M.A."/>
            <person name="Auch B."/>
            <person name="Kono T."/>
            <person name="Mallez S."/>
            <person name="Zhang Y."/>
            <person name="Obille A."/>
            <person name="Becker A."/>
            <person name="Abrahante J.E."/>
            <person name="Garbe J."/>
            <person name="Badalamenti J.P."/>
            <person name="Herman A."/>
            <person name="Mangelson H."/>
            <person name="Liachko I."/>
            <person name="Sullivan S."/>
            <person name="Sone E.D."/>
            <person name="Koren S."/>
            <person name="Silverstein K.A.T."/>
            <person name="Beckman K.B."/>
            <person name="Gohl D.M."/>
        </authorList>
    </citation>
    <scope>NUCLEOTIDE SEQUENCE</scope>
    <source>
        <strain evidence="1">Duluth1</strain>
        <tissue evidence="1">Whole animal</tissue>
    </source>
</reference>
<dbReference type="EMBL" id="JAIWYP010000001">
    <property type="protein sequence ID" value="KAH3898477.1"/>
    <property type="molecule type" value="Genomic_DNA"/>
</dbReference>
<accession>A0A9D4NKT9</accession>
<organism evidence="1 2">
    <name type="scientific">Dreissena polymorpha</name>
    <name type="common">Zebra mussel</name>
    <name type="synonym">Mytilus polymorpha</name>
    <dbReference type="NCBI Taxonomy" id="45954"/>
    <lineage>
        <taxon>Eukaryota</taxon>
        <taxon>Metazoa</taxon>
        <taxon>Spiralia</taxon>
        <taxon>Lophotrochozoa</taxon>
        <taxon>Mollusca</taxon>
        <taxon>Bivalvia</taxon>
        <taxon>Autobranchia</taxon>
        <taxon>Heteroconchia</taxon>
        <taxon>Euheterodonta</taxon>
        <taxon>Imparidentia</taxon>
        <taxon>Neoheterodontei</taxon>
        <taxon>Myida</taxon>
        <taxon>Dreissenoidea</taxon>
        <taxon>Dreissenidae</taxon>
        <taxon>Dreissena</taxon>
    </lineage>
</organism>
<sequence>MSLPIKLELQPHTVIVKPGDAANLTVKGPSGMCMGFNVVDKALLLLNNDNVLKEDEIF</sequence>
<dbReference type="Proteomes" id="UP000828390">
    <property type="component" value="Unassembled WGS sequence"/>
</dbReference>
<keyword evidence="2" id="KW-1185">Reference proteome</keyword>
<evidence type="ECO:0000313" key="1">
    <source>
        <dbReference type="EMBL" id="KAH3898477.1"/>
    </source>
</evidence>
<comment type="caution">
    <text evidence="1">The sequence shown here is derived from an EMBL/GenBank/DDBJ whole genome shotgun (WGS) entry which is preliminary data.</text>
</comment>
<dbReference type="AlphaFoldDB" id="A0A9D4NKT9"/>
<proteinExistence type="predicted"/>
<protein>
    <submittedName>
        <fullName evidence="1">Uncharacterized protein</fullName>
    </submittedName>
</protein>
<name>A0A9D4NKT9_DREPO</name>